<feature type="region of interest" description="Disordered" evidence="4">
    <location>
        <begin position="410"/>
        <end position="429"/>
    </location>
</feature>
<dbReference type="InterPro" id="IPR046960">
    <property type="entry name" value="PPR_At4g14850-like_plant"/>
</dbReference>
<dbReference type="InterPro" id="IPR046848">
    <property type="entry name" value="E_motif"/>
</dbReference>
<dbReference type="NCBIfam" id="TIGR00756">
    <property type="entry name" value="PPR"/>
    <property type="match status" value="4"/>
</dbReference>
<keyword evidence="6" id="KW-1185">Reference proteome</keyword>
<evidence type="ECO:0000256" key="3">
    <source>
        <dbReference type="PROSITE-ProRule" id="PRU00708"/>
    </source>
</evidence>
<dbReference type="Pfam" id="PF20431">
    <property type="entry name" value="E_motif"/>
    <property type="match status" value="1"/>
</dbReference>
<dbReference type="SUPFAM" id="SSF48452">
    <property type="entry name" value="TPR-like"/>
    <property type="match status" value="1"/>
</dbReference>
<dbReference type="EMBL" id="KZ451903">
    <property type="protein sequence ID" value="PKA64546.1"/>
    <property type="molecule type" value="Genomic_DNA"/>
</dbReference>
<evidence type="ECO:0000256" key="1">
    <source>
        <dbReference type="ARBA" id="ARBA00022737"/>
    </source>
</evidence>
<accession>A0A2I0B9S2</accession>
<dbReference type="InterPro" id="IPR002885">
    <property type="entry name" value="PPR_rpt"/>
</dbReference>
<evidence type="ECO:0000256" key="2">
    <source>
        <dbReference type="ARBA" id="ARBA00061659"/>
    </source>
</evidence>
<organism evidence="5 6">
    <name type="scientific">Apostasia shenzhenica</name>
    <dbReference type="NCBI Taxonomy" id="1088818"/>
    <lineage>
        <taxon>Eukaryota</taxon>
        <taxon>Viridiplantae</taxon>
        <taxon>Streptophyta</taxon>
        <taxon>Embryophyta</taxon>
        <taxon>Tracheophyta</taxon>
        <taxon>Spermatophyta</taxon>
        <taxon>Magnoliopsida</taxon>
        <taxon>Liliopsida</taxon>
        <taxon>Asparagales</taxon>
        <taxon>Orchidaceae</taxon>
        <taxon>Apostasioideae</taxon>
        <taxon>Apostasia</taxon>
    </lineage>
</organism>
<feature type="repeat" description="PPR" evidence="3">
    <location>
        <begin position="64"/>
        <end position="94"/>
    </location>
</feature>
<protein>
    <submittedName>
        <fullName evidence="5">Pentatricopeptide repeat-containing protein</fullName>
        <ecNumber evidence="5">3.6.1.-</ecNumber>
    </submittedName>
</protein>
<sequence>MIAANTKWGRSAEALGLYRRMEREKVKPNDVTLLNVLAACACARDLETAERVVEHVKSNEIGFSTVLSAALMDVYCKCGQVLLARKIFDEMPERNLVCWNIMIKGHVEDSNYMEALNLFRKMQFRGIKADKVTMASLVLACAHLGALELGKWLHAYIKREGIETDVVLGTALVDMYAKCGSVNNAVNMFDEMPRRDVMTWTALIGGLATCGHGEKALQMFEEMRANGMKPDSVTFVGVLTACSHAGLVEEGRAHFDSMSALYGIQPTVEHYGCMMDLFGRAGDLEKAAELVRTMPVSPDYFVLGGLLGACRIHGNVAIAESTSRRLLELHPDHGGTYVLLSNIYSSMGKWDEAEGVRELMEERNVRKPPGCSMVEIDGEVHEFFVGDETHPRSPEIYAMVRDMIGRSREARGDVADRSEVPLCIPEEEK</sequence>
<evidence type="ECO:0000256" key="4">
    <source>
        <dbReference type="SAM" id="MobiDB-lite"/>
    </source>
</evidence>
<name>A0A2I0B9S2_9ASPA</name>
<dbReference type="Proteomes" id="UP000236161">
    <property type="component" value="Unassembled WGS sequence"/>
</dbReference>
<evidence type="ECO:0000313" key="6">
    <source>
        <dbReference type="Proteomes" id="UP000236161"/>
    </source>
</evidence>
<dbReference type="PANTHER" id="PTHR47926:SF537">
    <property type="entry name" value="PENTACOTRIPEPTIDE-REPEAT REGION OF PRORP DOMAIN-CONTAINING PROTEIN"/>
    <property type="match status" value="1"/>
</dbReference>
<dbReference type="GO" id="GO:0003723">
    <property type="term" value="F:RNA binding"/>
    <property type="evidence" value="ECO:0007669"/>
    <property type="project" value="InterPro"/>
</dbReference>
<dbReference type="OrthoDB" id="185373at2759"/>
<dbReference type="EC" id="3.6.1.-" evidence="5"/>
<dbReference type="PROSITE" id="PS51375">
    <property type="entry name" value="PPR"/>
    <property type="match status" value="4"/>
</dbReference>
<dbReference type="PANTHER" id="PTHR47926">
    <property type="entry name" value="PENTATRICOPEPTIDE REPEAT-CONTAINING PROTEIN"/>
    <property type="match status" value="1"/>
</dbReference>
<feature type="repeat" description="PPR" evidence="3">
    <location>
        <begin position="196"/>
        <end position="230"/>
    </location>
</feature>
<feature type="repeat" description="PPR" evidence="3">
    <location>
        <begin position="165"/>
        <end position="195"/>
    </location>
</feature>
<dbReference type="Pfam" id="PF13041">
    <property type="entry name" value="PPR_2"/>
    <property type="match status" value="2"/>
</dbReference>
<keyword evidence="1" id="KW-0677">Repeat</keyword>
<reference evidence="5 6" key="1">
    <citation type="journal article" date="2017" name="Nature">
        <title>The Apostasia genome and the evolution of orchids.</title>
        <authorList>
            <person name="Zhang G.Q."/>
            <person name="Liu K.W."/>
            <person name="Li Z."/>
            <person name="Lohaus R."/>
            <person name="Hsiao Y.Y."/>
            <person name="Niu S.C."/>
            <person name="Wang J.Y."/>
            <person name="Lin Y.C."/>
            <person name="Xu Q."/>
            <person name="Chen L.J."/>
            <person name="Yoshida K."/>
            <person name="Fujiwara S."/>
            <person name="Wang Z.W."/>
            <person name="Zhang Y.Q."/>
            <person name="Mitsuda N."/>
            <person name="Wang M."/>
            <person name="Liu G.H."/>
            <person name="Pecoraro L."/>
            <person name="Huang H.X."/>
            <person name="Xiao X.J."/>
            <person name="Lin M."/>
            <person name="Wu X.Y."/>
            <person name="Wu W.L."/>
            <person name="Chen Y.Y."/>
            <person name="Chang S.B."/>
            <person name="Sakamoto S."/>
            <person name="Ohme-Takagi M."/>
            <person name="Yagi M."/>
            <person name="Zeng S.J."/>
            <person name="Shen C.Y."/>
            <person name="Yeh C.M."/>
            <person name="Luo Y.B."/>
            <person name="Tsai W.C."/>
            <person name="Van de Peer Y."/>
            <person name="Liu Z.J."/>
        </authorList>
    </citation>
    <scope>NUCLEOTIDE SEQUENCE [LARGE SCALE GENOMIC DNA]</scope>
    <source>
        <strain evidence="6">cv. Shenzhen</strain>
        <tissue evidence="5">Stem</tissue>
    </source>
</reference>
<dbReference type="Gene3D" id="1.25.40.10">
    <property type="entry name" value="Tetratricopeptide repeat domain"/>
    <property type="match status" value="3"/>
</dbReference>
<dbReference type="FunFam" id="1.25.40.10:FF:000031">
    <property type="entry name" value="Pentatricopeptide repeat-containing protein mitochondrial"/>
    <property type="match status" value="1"/>
</dbReference>
<feature type="compositionally biased region" description="Basic and acidic residues" evidence="4">
    <location>
        <begin position="410"/>
        <end position="419"/>
    </location>
</feature>
<comment type="similarity">
    <text evidence="2">Belongs to the PPR family. PCMP-E subfamily.</text>
</comment>
<dbReference type="FunFam" id="1.25.40.10:FF:000280">
    <property type="entry name" value="Pentatricopeptide repeat-containing protein"/>
    <property type="match status" value="1"/>
</dbReference>
<feature type="repeat" description="PPR" evidence="3">
    <location>
        <begin position="95"/>
        <end position="129"/>
    </location>
</feature>
<dbReference type="InterPro" id="IPR046849">
    <property type="entry name" value="E2_motif"/>
</dbReference>
<dbReference type="AlphaFoldDB" id="A0A2I0B9S2"/>
<keyword evidence="5" id="KW-0378">Hydrolase</keyword>
<dbReference type="GO" id="GO:0016787">
    <property type="term" value="F:hydrolase activity"/>
    <property type="evidence" value="ECO:0007669"/>
    <property type="project" value="UniProtKB-KW"/>
</dbReference>
<dbReference type="InterPro" id="IPR011990">
    <property type="entry name" value="TPR-like_helical_dom_sf"/>
</dbReference>
<dbReference type="Pfam" id="PF01535">
    <property type="entry name" value="PPR"/>
    <property type="match status" value="1"/>
</dbReference>
<evidence type="ECO:0000313" key="5">
    <source>
        <dbReference type="EMBL" id="PKA64546.1"/>
    </source>
</evidence>
<gene>
    <name evidence="5" type="primary">PCMP-H33</name>
    <name evidence="5" type="ORF">AXF42_Ash007291</name>
</gene>
<dbReference type="GO" id="GO:0009451">
    <property type="term" value="P:RNA modification"/>
    <property type="evidence" value="ECO:0007669"/>
    <property type="project" value="InterPro"/>
</dbReference>
<dbReference type="FunFam" id="1.25.40.10:FF:000344">
    <property type="entry name" value="Pentatricopeptide repeat-containing protein"/>
    <property type="match status" value="1"/>
</dbReference>
<dbReference type="Pfam" id="PF13812">
    <property type="entry name" value="PPR_3"/>
    <property type="match status" value="1"/>
</dbReference>
<dbReference type="Pfam" id="PF20430">
    <property type="entry name" value="Eplus_motif"/>
    <property type="match status" value="1"/>
</dbReference>
<proteinExistence type="inferred from homology"/>